<dbReference type="AlphaFoldDB" id="A0A0V1BJ20"/>
<evidence type="ECO:0000313" key="1">
    <source>
        <dbReference type="EMBL" id="KRY36796.1"/>
    </source>
</evidence>
<keyword evidence="2" id="KW-1185">Reference proteome</keyword>
<evidence type="ECO:0000313" key="2">
    <source>
        <dbReference type="Proteomes" id="UP000054776"/>
    </source>
</evidence>
<reference evidence="1 2" key="1">
    <citation type="submission" date="2015-01" db="EMBL/GenBank/DDBJ databases">
        <title>Evolution of Trichinella species and genotypes.</title>
        <authorList>
            <person name="Korhonen P.K."/>
            <person name="Edoardo P."/>
            <person name="Giuseppe L.R."/>
            <person name="Gasser R.B."/>
        </authorList>
    </citation>
    <scope>NUCLEOTIDE SEQUENCE [LARGE SCALE GENOMIC DNA]</scope>
    <source>
        <strain evidence="1">ISS3</strain>
    </source>
</reference>
<organism evidence="1 2">
    <name type="scientific">Trichinella spiralis</name>
    <name type="common">Trichina worm</name>
    <dbReference type="NCBI Taxonomy" id="6334"/>
    <lineage>
        <taxon>Eukaryota</taxon>
        <taxon>Metazoa</taxon>
        <taxon>Ecdysozoa</taxon>
        <taxon>Nematoda</taxon>
        <taxon>Enoplea</taxon>
        <taxon>Dorylaimia</taxon>
        <taxon>Trichinellida</taxon>
        <taxon>Trichinellidae</taxon>
        <taxon>Trichinella</taxon>
    </lineage>
</organism>
<comment type="caution">
    <text evidence="1">The sequence shown here is derived from an EMBL/GenBank/DDBJ whole genome shotgun (WGS) entry which is preliminary data.</text>
</comment>
<dbReference type="OrthoDB" id="10350155at2759"/>
<name>A0A0V1BJ20_TRISP</name>
<accession>A0A0V1BJ20</accession>
<dbReference type="EMBL" id="JYDH01000039">
    <property type="protein sequence ID" value="KRY36796.1"/>
    <property type="molecule type" value="Genomic_DNA"/>
</dbReference>
<sequence>MFRNEGKNGRFAPPVLSASAGDKRSCCSGQYSSIANVGGQSEPIYNQRSARPPMTYGKVHKWRGRSVNCLECTNKEEYSIFCAQAFKSENFSLGNLGSKCKLIFSNLFCSNQLALQSVASASEVLEHEEQFYGHS</sequence>
<dbReference type="InParanoid" id="A0A0V1BJ20"/>
<protein>
    <submittedName>
        <fullName evidence="1">Uncharacterized protein</fullName>
    </submittedName>
</protein>
<proteinExistence type="predicted"/>
<dbReference type="Proteomes" id="UP000054776">
    <property type="component" value="Unassembled WGS sequence"/>
</dbReference>
<gene>
    <name evidence="1" type="ORF">T01_10750</name>
</gene>